<dbReference type="AlphaFoldDB" id="A0A0W1AKF6"/>
<evidence type="ECO:0000313" key="2">
    <source>
        <dbReference type="EMBL" id="KTD81728.1"/>
    </source>
</evidence>
<dbReference type="EMBL" id="LNZC01000003">
    <property type="protein sequence ID" value="KTD81728.1"/>
    <property type="molecule type" value="Genomic_DNA"/>
</dbReference>
<dbReference type="InterPro" id="IPR054498">
    <property type="entry name" value="2H-SAK"/>
</dbReference>
<keyword evidence="3" id="KW-1185">Reference proteome</keyword>
<protein>
    <recommendedName>
        <fullName evidence="1">Swiss Army Knife 2H phosphoesterase domain-containing protein</fullName>
    </recommendedName>
</protein>
<gene>
    <name evidence="2" type="ORF">Lwor_0510</name>
</gene>
<sequence>MKEHFEQYNMIHLSCKTALNKAGTLKTEGLLEQCDNYCYLKIDDDYIHLIYPILSAHYDVDKPDYFRLPEDVGAHISVIYPEENVTLNREHIGQKHFFRVDGLIKAKFGLKEYFVLSVTSPTLAVFRQKYYLDPKPTFKGQQVVFHITVGVRTEPDNIIIE</sequence>
<accession>A0A0W1AKF6</accession>
<feature type="domain" description="Swiss Army Knife 2H phosphoesterase" evidence="1">
    <location>
        <begin position="39"/>
        <end position="152"/>
    </location>
</feature>
<evidence type="ECO:0000313" key="3">
    <source>
        <dbReference type="Proteomes" id="UP000054662"/>
    </source>
</evidence>
<evidence type="ECO:0000259" key="1">
    <source>
        <dbReference type="Pfam" id="PF22547"/>
    </source>
</evidence>
<dbReference type="OrthoDB" id="5639003at2"/>
<dbReference type="RefSeq" id="WP_058492341.1">
    <property type="nucleotide sequence ID" value="NZ_CBCRUR010000005.1"/>
</dbReference>
<comment type="caution">
    <text evidence="2">The sequence shown here is derived from an EMBL/GenBank/DDBJ whole genome shotgun (WGS) entry which is preliminary data.</text>
</comment>
<dbReference type="Proteomes" id="UP000054662">
    <property type="component" value="Unassembled WGS sequence"/>
</dbReference>
<organism evidence="2 3">
    <name type="scientific">Legionella worsleiensis</name>
    <dbReference type="NCBI Taxonomy" id="45076"/>
    <lineage>
        <taxon>Bacteria</taxon>
        <taxon>Pseudomonadati</taxon>
        <taxon>Pseudomonadota</taxon>
        <taxon>Gammaproteobacteria</taxon>
        <taxon>Legionellales</taxon>
        <taxon>Legionellaceae</taxon>
        <taxon>Legionella</taxon>
    </lineage>
</organism>
<dbReference type="PATRIC" id="fig|45076.6.peg.563"/>
<dbReference type="Pfam" id="PF22547">
    <property type="entry name" value="2H-SAK"/>
    <property type="match status" value="1"/>
</dbReference>
<name>A0A0W1AKF6_9GAMM</name>
<proteinExistence type="predicted"/>
<reference evidence="2 3" key="1">
    <citation type="submission" date="2015-11" db="EMBL/GenBank/DDBJ databases">
        <title>Genomic analysis of 38 Legionella species identifies large and diverse effector repertoires.</title>
        <authorList>
            <person name="Burstein D."/>
            <person name="Amaro F."/>
            <person name="Zusman T."/>
            <person name="Lifshitz Z."/>
            <person name="Cohen O."/>
            <person name="Gilbert J.A."/>
            <person name="Pupko T."/>
            <person name="Shuman H.A."/>
            <person name="Segal G."/>
        </authorList>
    </citation>
    <scope>NUCLEOTIDE SEQUENCE [LARGE SCALE GENOMIC DNA]</scope>
    <source>
        <strain evidence="2 3">ATCC 49508</strain>
    </source>
</reference>